<dbReference type="RefSeq" id="WP_242707817.1">
    <property type="nucleotide sequence ID" value="NZ_JALDAX010000001.1"/>
</dbReference>
<name>A0ABS9X816_9ACTN</name>
<comment type="caution">
    <text evidence="1">The sequence shown here is derived from an EMBL/GenBank/DDBJ whole genome shotgun (WGS) entry which is preliminary data.</text>
</comment>
<proteinExistence type="predicted"/>
<evidence type="ECO:0000313" key="1">
    <source>
        <dbReference type="EMBL" id="MCI3238201.1"/>
    </source>
</evidence>
<reference evidence="1" key="1">
    <citation type="submission" date="2022-03" db="EMBL/GenBank/DDBJ databases">
        <title>Streptomyces 7R015 and 7R016 isolated from Barleria lupulina in Thailand.</title>
        <authorList>
            <person name="Kanchanasin P."/>
            <person name="Phongsopitanun W."/>
            <person name="Tanasupawat S."/>
        </authorList>
    </citation>
    <scope>NUCLEOTIDE SEQUENCE</scope>
    <source>
        <strain evidence="1">7R016</strain>
    </source>
</reference>
<sequence length="68" mass="6920">MTTAQKSGTTEATEAVEVLRGALTAAGIVLPSLGADTASPALNLINLGRVRADVALRLADVLRRGCDS</sequence>
<organism evidence="1 2">
    <name type="scientific">Streptomyces spinosisporus</name>
    <dbReference type="NCBI Taxonomy" id="2927582"/>
    <lineage>
        <taxon>Bacteria</taxon>
        <taxon>Bacillati</taxon>
        <taxon>Actinomycetota</taxon>
        <taxon>Actinomycetes</taxon>
        <taxon>Kitasatosporales</taxon>
        <taxon>Streptomycetaceae</taxon>
        <taxon>Streptomyces</taxon>
    </lineage>
</organism>
<keyword evidence="2" id="KW-1185">Reference proteome</keyword>
<accession>A0ABS9X816</accession>
<evidence type="ECO:0000313" key="2">
    <source>
        <dbReference type="Proteomes" id="UP001165270"/>
    </source>
</evidence>
<protein>
    <submittedName>
        <fullName evidence="1">Uncharacterized protein</fullName>
    </submittedName>
</protein>
<dbReference type="EMBL" id="JALDAX010000001">
    <property type="protein sequence ID" value="MCI3238201.1"/>
    <property type="molecule type" value="Genomic_DNA"/>
</dbReference>
<gene>
    <name evidence="1" type="ORF">MQN93_00540</name>
</gene>
<dbReference type="Proteomes" id="UP001165270">
    <property type="component" value="Unassembled WGS sequence"/>
</dbReference>